<dbReference type="InterPro" id="IPR007730">
    <property type="entry name" value="SPOR-like_dom"/>
</dbReference>
<sequence>MKKILFIALAVSMLASCASMRKGSSKMASSPYAEGVKDDGIEVREDVRPVVREEVEESSEPAIVVREEKVKTVDVEETTETIFRYYVIIGSFRYIENARNYKTELISEGFVPVILENENGLFRVSVAAYNEEQPARNNIAAIRRNYPKYADVWLLIRKQ</sequence>
<dbReference type="RefSeq" id="WP_114438079.1">
    <property type="nucleotide sequence ID" value="NZ_QPIZ01000037.1"/>
</dbReference>
<evidence type="ECO:0000259" key="2">
    <source>
        <dbReference type="PROSITE" id="PS51724"/>
    </source>
</evidence>
<keyword evidence="4" id="KW-1185">Reference proteome</keyword>
<reference evidence="3 4" key="1">
    <citation type="submission" date="2018-07" db="EMBL/GenBank/DDBJ databases">
        <title>Freshwater and sediment microbial communities from various areas in North America, analyzing microbe dynamics in response to fracking.</title>
        <authorList>
            <person name="Lamendella R."/>
        </authorList>
    </citation>
    <scope>NUCLEOTIDE SEQUENCE [LARGE SCALE GENOMIC DNA]</scope>
    <source>
        <strain evidence="3 4">160A</strain>
    </source>
</reference>
<accession>A0A368UPF8</accession>
<dbReference type="SUPFAM" id="SSF110997">
    <property type="entry name" value="Sporulation related repeat"/>
    <property type="match status" value="1"/>
</dbReference>
<dbReference type="Proteomes" id="UP000252733">
    <property type="component" value="Unassembled WGS sequence"/>
</dbReference>
<evidence type="ECO:0000313" key="3">
    <source>
        <dbReference type="EMBL" id="RCW27486.1"/>
    </source>
</evidence>
<feature type="chain" id="PRO_5017000566" evidence="1">
    <location>
        <begin position="22"/>
        <end position="159"/>
    </location>
</feature>
<proteinExistence type="predicted"/>
<dbReference type="GO" id="GO:0042834">
    <property type="term" value="F:peptidoglycan binding"/>
    <property type="evidence" value="ECO:0007669"/>
    <property type="project" value="InterPro"/>
</dbReference>
<evidence type="ECO:0000256" key="1">
    <source>
        <dbReference type="SAM" id="SignalP"/>
    </source>
</evidence>
<dbReference type="Pfam" id="PF05036">
    <property type="entry name" value="SPOR"/>
    <property type="match status" value="1"/>
</dbReference>
<gene>
    <name evidence="3" type="ORF">DFO77_13718</name>
</gene>
<keyword evidence="1" id="KW-0732">Signal</keyword>
<protein>
    <submittedName>
        <fullName evidence="3">Sporulation related protein</fullName>
    </submittedName>
</protein>
<organism evidence="3 4">
    <name type="scientific">Marinilabilia salmonicolor</name>
    <dbReference type="NCBI Taxonomy" id="989"/>
    <lineage>
        <taxon>Bacteria</taxon>
        <taxon>Pseudomonadati</taxon>
        <taxon>Bacteroidota</taxon>
        <taxon>Bacteroidia</taxon>
        <taxon>Marinilabiliales</taxon>
        <taxon>Marinilabiliaceae</taxon>
        <taxon>Marinilabilia</taxon>
    </lineage>
</organism>
<dbReference type="PROSITE" id="PS51724">
    <property type="entry name" value="SPOR"/>
    <property type="match status" value="1"/>
</dbReference>
<evidence type="ECO:0000313" key="4">
    <source>
        <dbReference type="Proteomes" id="UP000252733"/>
    </source>
</evidence>
<feature type="signal peptide" evidence="1">
    <location>
        <begin position="1"/>
        <end position="21"/>
    </location>
</feature>
<comment type="caution">
    <text evidence="3">The sequence shown here is derived from an EMBL/GenBank/DDBJ whole genome shotgun (WGS) entry which is preliminary data.</text>
</comment>
<dbReference type="InterPro" id="IPR036680">
    <property type="entry name" value="SPOR-like_sf"/>
</dbReference>
<dbReference type="AlphaFoldDB" id="A0A368UPF8"/>
<dbReference type="PROSITE" id="PS51257">
    <property type="entry name" value="PROKAR_LIPOPROTEIN"/>
    <property type="match status" value="1"/>
</dbReference>
<feature type="domain" description="SPOR" evidence="2">
    <location>
        <begin position="79"/>
        <end position="156"/>
    </location>
</feature>
<dbReference type="EMBL" id="QPIZ01000037">
    <property type="protein sequence ID" value="RCW27486.1"/>
    <property type="molecule type" value="Genomic_DNA"/>
</dbReference>
<name>A0A368UPF8_9BACT</name>
<dbReference type="Gene3D" id="3.30.70.1070">
    <property type="entry name" value="Sporulation related repeat"/>
    <property type="match status" value="1"/>
</dbReference>